<dbReference type="Pfam" id="PF11577">
    <property type="entry name" value="NEMO"/>
    <property type="match status" value="1"/>
</dbReference>
<evidence type="ECO:0000256" key="8">
    <source>
        <dbReference type="ARBA" id="ARBA00022771"/>
    </source>
</evidence>
<dbReference type="FunFam" id="1.20.5.990:FF:000003">
    <property type="entry name" value="NF-kappa-B essential modulator isoform X1"/>
    <property type="match status" value="1"/>
</dbReference>
<feature type="coiled-coil region" evidence="21">
    <location>
        <begin position="169"/>
        <end position="210"/>
    </location>
</feature>
<dbReference type="InterPro" id="IPR021063">
    <property type="entry name" value="NEMO_N"/>
</dbReference>
<feature type="region of interest" description="Disordered" evidence="22">
    <location>
        <begin position="101"/>
        <end position="166"/>
    </location>
</feature>
<feature type="compositionally biased region" description="Basic and acidic residues" evidence="22">
    <location>
        <begin position="138"/>
        <end position="147"/>
    </location>
</feature>
<dbReference type="Proteomes" id="UP001346869">
    <property type="component" value="Unassembled WGS sequence"/>
</dbReference>
<dbReference type="GO" id="GO:0006974">
    <property type="term" value="P:DNA damage response"/>
    <property type="evidence" value="ECO:0007669"/>
    <property type="project" value="UniProtKB-KW"/>
</dbReference>
<feature type="coiled-coil region" evidence="21">
    <location>
        <begin position="246"/>
        <end position="311"/>
    </location>
</feature>
<name>A0AAN7XJ55_ELEMC</name>
<evidence type="ECO:0000256" key="2">
    <source>
        <dbReference type="ARBA" id="ARBA00004496"/>
    </source>
</evidence>
<evidence type="ECO:0000256" key="17">
    <source>
        <dbReference type="ARBA" id="ARBA00041525"/>
    </source>
</evidence>
<evidence type="ECO:0000256" key="7">
    <source>
        <dbReference type="ARBA" id="ARBA00022763"/>
    </source>
</evidence>
<evidence type="ECO:0000313" key="25">
    <source>
        <dbReference type="Proteomes" id="UP001346869"/>
    </source>
</evidence>
<keyword evidence="13" id="KW-1015">Disulfide bond</keyword>
<dbReference type="GO" id="GO:0008385">
    <property type="term" value="C:IkappaB kinase complex"/>
    <property type="evidence" value="ECO:0007669"/>
    <property type="project" value="TreeGrafter"/>
</dbReference>
<dbReference type="Gene3D" id="1.20.5.390">
    <property type="entry name" value="L1 transposable element, trimerization domain"/>
    <property type="match status" value="2"/>
</dbReference>
<evidence type="ECO:0000256" key="22">
    <source>
        <dbReference type="SAM" id="MobiDB-lite"/>
    </source>
</evidence>
<evidence type="ECO:0000256" key="5">
    <source>
        <dbReference type="ARBA" id="ARBA00022553"/>
    </source>
</evidence>
<keyword evidence="14" id="KW-0804">Transcription</keyword>
<dbReference type="FunFam" id="1.20.5.390:FF:000008">
    <property type="entry name" value="Inhibitor of kappa light polypeptide gene enhancer in B-cells, kinase gamma"/>
    <property type="match status" value="1"/>
</dbReference>
<dbReference type="EMBL" id="JAUZQC010000011">
    <property type="protein sequence ID" value="KAK5863015.1"/>
    <property type="molecule type" value="Genomic_DNA"/>
</dbReference>
<evidence type="ECO:0000256" key="6">
    <source>
        <dbReference type="ARBA" id="ARBA00022723"/>
    </source>
</evidence>
<evidence type="ECO:0000259" key="23">
    <source>
        <dbReference type="PROSITE" id="PS51801"/>
    </source>
</evidence>
<keyword evidence="3" id="KW-0963">Cytoplasm</keyword>
<keyword evidence="10" id="KW-0832">Ubl conjugation</keyword>
<keyword evidence="9" id="KW-0862">Zinc</keyword>
<evidence type="ECO:0000256" key="15">
    <source>
        <dbReference type="ARBA" id="ARBA00023242"/>
    </source>
</evidence>
<gene>
    <name evidence="24" type="ORF">PBY51_000078</name>
</gene>
<evidence type="ECO:0000256" key="11">
    <source>
        <dbReference type="ARBA" id="ARBA00023015"/>
    </source>
</evidence>
<evidence type="ECO:0000256" key="3">
    <source>
        <dbReference type="ARBA" id="ARBA00022490"/>
    </source>
</evidence>
<evidence type="ECO:0000256" key="20">
    <source>
        <dbReference type="PROSITE-ProRule" id="PRU01142"/>
    </source>
</evidence>
<evidence type="ECO:0000256" key="4">
    <source>
        <dbReference type="ARBA" id="ARBA00022499"/>
    </source>
</evidence>
<feature type="compositionally biased region" description="Low complexity" evidence="22">
    <location>
        <begin position="105"/>
        <end position="116"/>
    </location>
</feature>
<sequence length="580" mass="66437">MVQPQPDGPMQWDMSGEESGGTLRVPPELASNEVVTRLLGDNQQLREALQRSNLALRQRCEEMEGWQQRTRGEREFLSCRFHEARALVERLAQENHSLQSLVNGSAPSSTHCCSSSQTDELQARQVRGRPLDGPQTLDQRERKRVEETDQNTQTTPPRSLPVEGSNDVLQYLKGHKEKLEEGMRDLKRKNEELEREREEGEKERERMRRCFDQMRNKLAQPQAGNVSEEAAQHRSEAQHSSDCSSLAKLTEQLQATQGRYRELEEKLDYLQKSSAQRDRTEALLKQKDKDCAQLAKDCEALKAQVKSLLGEVNDSRSCLEKSEHERNILDEKLCSKVKALQVAEREQEQQRKQHHVAMDKLLLQNQSLETALKTERHVVTEEKKKLTQLQHAYTCLFRDYDTKLKSEGGDLCSRLEEAERALALKQDLIDKLKEEVEQQKGSLETVPVLTAQAEIYKADFLAEREAREKLNQKKEELQDQLTQALTEIDRLKQEATSRARIEQMKLRHLEDFPTRAPHIPPPQAFNTVPPAPSFRHQGLAPLGDQGAAGAEELPDLCCPKCHYQAPDMDTLQIHVMDCIQ</sequence>
<feature type="region of interest" description="Disordered" evidence="22">
    <location>
        <begin position="1"/>
        <end position="28"/>
    </location>
</feature>
<dbReference type="GO" id="GO:0043123">
    <property type="term" value="P:positive regulation of canonical NF-kappaB signal transduction"/>
    <property type="evidence" value="ECO:0007669"/>
    <property type="project" value="TreeGrafter"/>
</dbReference>
<dbReference type="InterPro" id="IPR034735">
    <property type="entry name" value="NEMO_ZF"/>
</dbReference>
<evidence type="ECO:0000256" key="13">
    <source>
        <dbReference type="ARBA" id="ARBA00023157"/>
    </source>
</evidence>
<keyword evidence="12 21" id="KW-0175">Coiled coil</keyword>
<dbReference type="Gene3D" id="1.20.5.990">
    <property type="entry name" value="Nemo cc2-lz domain - 1d5 darpin complex"/>
    <property type="match status" value="1"/>
</dbReference>
<keyword evidence="15" id="KW-0539">Nucleus</keyword>
<dbReference type="GO" id="GO:0070530">
    <property type="term" value="F:K63-linked polyubiquitin modification-dependent protein binding"/>
    <property type="evidence" value="ECO:0007669"/>
    <property type="project" value="InterPro"/>
</dbReference>
<dbReference type="PANTHER" id="PTHR31553">
    <property type="entry name" value="NF-KAPPA-B ESSENTIAL MODULATOR"/>
    <property type="match status" value="1"/>
</dbReference>
<protein>
    <recommendedName>
        <fullName evidence="16">NF-kappa-B essential modulator</fullName>
    </recommendedName>
    <alternativeName>
        <fullName evidence="18">IkB kinase-associated protein 1</fullName>
    </alternativeName>
    <alternativeName>
        <fullName evidence="19">Inhibitor of nuclear factor kappa-B kinase subunit gamma</fullName>
    </alternativeName>
    <alternativeName>
        <fullName evidence="17">NF-kappa-B essential modifier</fullName>
    </alternativeName>
</protein>
<dbReference type="GO" id="GO:0005634">
    <property type="term" value="C:nucleus"/>
    <property type="evidence" value="ECO:0007669"/>
    <property type="project" value="UniProtKB-SubCell"/>
</dbReference>
<keyword evidence="8 20" id="KW-0863">Zinc-finger</keyword>
<reference evidence="24 25" key="1">
    <citation type="journal article" date="2023" name="Genes (Basel)">
        <title>Chromosome-Level Genome Assembly and Circadian Gene Repertoire of the Patagonia Blennie Eleginops maclovinus-The Closest Ancestral Proxy of Antarctic Cryonotothenioids.</title>
        <authorList>
            <person name="Cheng C.C."/>
            <person name="Rivera-Colon A.G."/>
            <person name="Minhas B.F."/>
            <person name="Wilson L."/>
            <person name="Rayamajhi N."/>
            <person name="Vargas-Chacoff L."/>
            <person name="Catchen J.M."/>
        </authorList>
    </citation>
    <scope>NUCLEOTIDE SEQUENCE [LARGE SCALE GENOMIC DNA]</scope>
    <source>
        <strain evidence="24">JMC-PN-2008</strain>
    </source>
</reference>
<comment type="caution">
    <text evidence="24">The sequence shown here is derived from an EMBL/GenBank/DDBJ whole genome shotgun (WGS) entry which is preliminary data.</text>
</comment>
<reference evidence="24 25" key="2">
    <citation type="journal article" date="2023" name="Mol. Biol. Evol.">
        <title>Genomics of Secondarily Temperate Adaptation in the Only Non-Antarctic Icefish.</title>
        <authorList>
            <person name="Rivera-Colon A.G."/>
            <person name="Rayamajhi N."/>
            <person name="Minhas B.F."/>
            <person name="Madrigal G."/>
            <person name="Bilyk K.T."/>
            <person name="Yoon V."/>
            <person name="Hune M."/>
            <person name="Gregory S."/>
            <person name="Cheng C.H.C."/>
            <person name="Catchen J.M."/>
        </authorList>
    </citation>
    <scope>NUCLEOTIDE SEQUENCE [LARGE SCALE GENOMIC DNA]</scope>
    <source>
        <strain evidence="24">JMC-PN-2008</strain>
    </source>
</reference>
<evidence type="ECO:0000256" key="21">
    <source>
        <dbReference type="SAM" id="Coils"/>
    </source>
</evidence>
<keyword evidence="6" id="KW-0479">Metal-binding</keyword>
<comment type="subcellular location">
    <subcellularLocation>
        <location evidence="2">Cytoplasm</location>
    </subcellularLocation>
    <subcellularLocation>
        <location evidence="1">Nucleus</location>
    </subcellularLocation>
</comment>
<dbReference type="Pfam" id="PF18414">
    <property type="entry name" value="zf_C2H2_10"/>
    <property type="match status" value="1"/>
</dbReference>
<evidence type="ECO:0000256" key="18">
    <source>
        <dbReference type="ARBA" id="ARBA00041660"/>
    </source>
</evidence>
<feature type="region of interest" description="Disordered" evidence="22">
    <location>
        <begin position="219"/>
        <end position="245"/>
    </location>
</feature>
<keyword evidence="25" id="KW-1185">Reference proteome</keyword>
<feature type="domain" description="CCHC NOA-type" evidence="23">
    <location>
        <begin position="550"/>
        <end position="580"/>
    </location>
</feature>
<keyword evidence="11" id="KW-0805">Transcription regulation</keyword>
<evidence type="ECO:0000256" key="12">
    <source>
        <dbReference type="ARBA" id="ARBA00023054"/>
    </source>
</evidence>
<evidence type="ECO:0000256" key="9">
    <source>
        <dbReference type="ARBA" id="ARBA00022833"/>
    </source>
</evidence>
<dbReference type="Pfam" id="PF16516">
    <property type="entry name" value="CC2-LZ"/>
    <property type="match status" value="1"/>
</dbReference>
<dbReference type="FunFam" id="1.20.5.390:FF:000002">
    <property type="entry name" value="NF-kappa-B essential modulator isoform X1"/>
    <property type="match status" value="1"/>
</dbReference>
<dbReference type="InterPro" id="IPR032419">
    <property type="entry name" value="CC2-LZ_dom"/>
</dbReference>
<evidence type="ECO:0000256" key="14">
    <source>
        <dbReference type="ARBA" id="ARBA00023163"/>
    </source>
</evidence>
<feature type="compositionally biased region" description="Basic and acidic residues" evidence="22">
    <location>
        <begin position="230"/>
        <end position="239"/>
    </location>
</feature>
<accession>A0AAN7XJ55</accession>
<dbReference type="GO" id="GO:0008270">
    <property type="term" value="F:zinc ion binding"/>
    <property type="evidence" value="ECO:0007669"/>
    <property type="project" value="UniProtKB-KW"/>
</dbReference>
<dbReference type="InterPro" id="IPR051301">
    <property type="entry name" value="Optineurin/NFkB_EssMod"/>
</dbReference>
<keyword evidence="7" id="KW-0227">DNA damage</keyword>
<dbReference type="CDD" id="cd09803">
    <property type="entry name" value="UBAN"/>
    <property type="match status" value="1"/>
</dbReference>
<dbReference type="PROSITE" id="PS51801">
    <property type="entry name" value="ZF_CCHC_NOA"/>
    <property type="match status" value="1"/>
</dbReference>
<evidence type="ECO:0000256" key="1">
    <source>
        <dbReference type="ARBA" id="ARBA00004123"/>
    </source>
</evidence>
<evidence type="ECO:0000256" key="19">
    <source>
        <dbReference type="ARBA" id="ARBA00043239"/>
    </source>
</evidence>
<evidence type="ECO:0000313" key="24">
    <source>
        <dbReference type="EMBL" id="KAK5863015.1"/>
    </source>
</evidence>
<proteinExistence type="predicted"/>
<keyword evidence="4" id="KW-1017">Isopeptide bond</keyword>
<dbReference type="AlphaFoldDB" id="A0AAN7XJ55"/>
<evidence type="ECO:0000256" key="10">
    <source>
        <dbReference type="ARBA" id="ARBA00022843"/>
    </source>
</evidence>
<dbReference type="PANTHER" id="PTHR31553:SF3">
    <property type="entry name" value="NF-KAPPA-B ESSENTIAL MODULATOR"/>
    <property type="match status" value="1"/>
</dbReference>
<organism evidence="24 25">
    <name type="scientific">Eleginops maclovinus</name>
    <name type="common">Patagonian blennie</name>
    <name type="synonym">Eleginus maclovinus</name>
    <dbReference type="NCBI Taxonomy" id="56733"/>
    <lineage>
        <taxon>Eukaryota</taxon>
        <taxon>Metazoa</taxon>
        <taxon>Chordata</taxon>
        <taxon>Craniata</taxon>
        <taxon>Vertebrata</taxon>
        <taxon>Euteleostomi</taxon>
        <taxon>Actinopterygii</taxon>
        <taxon>Neopterygii</taxon>
        <taxon>Teleostei</taxon>
        <taxon>Neoteleostei</taxon>
        <taxon>Acanthomorphata</taxon>
        <taxon>Eupercaria</taxon>
        <taxon>Perciformes</taxon>
        <taxon>Notothenioidei</taxon>
        <taxon>Eleginopidae</taxon>
        <taxon>Eleginops</taxon>
    </lineage>
</organism>
<keyword evidence="5" id="KW-0597">Phosphoprotein</keyword>
<feature type="coiled-coil region" evidence="21">
    <location>
        <begin position="415"/>
        <end position="494"/>
    </location>
</feature>
<evidence type="ECO:0000256" key="16">
    <source>
        <dbReference type="ARBA" id="ARBA00040893"/>
    </source>
</evidence>